<protein>
    <recommendedName>
        <fullName evidence="4">Gustatory receptor</fullName>
    </recommendedName>
</protein>
<name>A0ABN7B862_9HEMI</name>
<feature type="transmembrane region" description="Helical" evidence="1">
    <location>
        <begin position="244"/>
        <end position="263"/>
    </location>
</feature>
<feature type="transmembrane region" description="Helical" evidence="1">
    <location>
        <begin position="275"/>
        <end position="296"/>
    </location>
</feature>
<evidence type="ECO:0000256" key="1">
    <source>
        <dbReference type="SAM" id="Phobius"/>
    </source>
</evidence>
<keyword evidence="1" id="KW-0472">Membrane</keyword>
<evidence type="ECO:0000313" key="3">
    <source>
        <dbReference type="Proteomes" id="UP001307889"/>
    </source>
</evidence>
<dbReference type="Proteomes" id="UP001307889">
    <property type="component" value="Chromosome 11"/>
</dbReference>
<keyword evidence="1" id="KW-0812">Transmembrane</keyword>
<evidence type="ECO:0000313" key="2">
    <source>
        <dbReference type="EMBL" id="BET00573.1"/>
    </source>
</evidence>
<feature type="transmembrane region" description="Helical" evidence="1">
    <location>
        <begin position="42"/>
        <end position="62"/>
    </location>
</feature>
<keyword evidence="3" id="KW-1185">Reference proteome</keyword>
<accession>A0ABN7B862</accession>
<evidence type="ECO:0008006" key="4">
    <source>
        <dbReference type="Google" id="ProtNLM"/>
    </source>
</evidence>
<proteinExistence type="predicted"/>
<feature type="transmembrane region" description="Helical" evidence="1">
    <location>
        <begin position="140"/>
        <end position="159"/>
    </location>
</feature>
<sequence>MLSSTPLRVKKSKVYNFQDLDDAFVLCRMLGTYPFNISCDRLSWNVPSVGVAVVFYILLIAARTTYITYVFTGLAYRESYRIIIHAIESGASVGVGIGIAITMVRYWKTADSYLEIQAEIKALLAFIADKKQPKKFVCRVALRCVHLIPLFVIIVNDLAEFGEFSVPERTMMLAAYFSNIRIFTFTLIYSIHVRWIGHIFETLIDNTKSANRQFLIRNGVALCKIEENVHVLCCKHNNIFAPSLILLILKSFIVMTNNLFWTIFVKQERLKIIQFAWVLAYLSYCLVMFNSAEYCLEKVRRC</sequence>
<organism evidence="2 3">
    <name type="scientific">Nesidiocoris tenuis</name>
    <dbReference type="NCBI Taxonomy" id="355587"/>
    <lineage>
        <taxon>Eukaryota</taxon>
        <taxon>Metazoa</taxon>
        <taxon>Ecdysozoa</taxon>
        <taxon>Arthropoda</taxon>
        <taxon>Hexapoda</taxon>
        <taxon>Insecta</taxon>
        <taxon>Pterygota</taxon>
        <taxon>Neoptera</taxon>
        <taxon>Paraneoptera</taxon>
        <taxon>Hemiptera</taxon>
        <taxon>Heteroptera</taxon>
        <taxon>Panheteroptera</taxon>
        <taxon>Cimicomorpha</taxon>
        <taxon>Miridae</taxon>
        <taxon>Dicyphina</taxon>
        <taxon>Nesidiocoris</taxon>
    </lineage>
</organism>
<reference evidence="2 3" key="1">
    <citation type="submission" date="2023-09" db="EMBL/GenBank/DDBJ databases">
        <title>Nesidiocoris tenuis whole genome shotgun sequence.</title>
        <authorList>
            <person name="Shibata T."/>
            <person name="Shimoda M."/>
            <person name="Kobayashi T."/>
            <person name="Uehara T."/>
        </authorList>
    </citation>
    <scope>NUCLEOTIDE SEQUENCE [LARGE SCALE GENOMIC DNA]</scope>
    <source>
        <strain evidence="2 3">Japan</strain>
    </source>
</reference>
<dbReference type="EMBL" id="AP028919">
    <property type="protein sequence ID" value="BET00573.1"/>
    <property type="molecule type" value="Genomic_DNA"/>
</dbReference>
<feature type="transmembrane region" description="Helical" evidence="1">
    <location>
        <begin position="82"/>
        <end position="104"/>
    </location>
</feature>
<gene>
    <name evidence="2" type="ORF">NTJ_13389</name>
</gene>
<feature type="transmembrane region" description="Helical" evidence="1">
    <location>
        <begin position="171"/>
        <end position="191"/>
    </location>
</feature>
<keyword evidence="1" id="KW-1133">Transmembrane helix</keyword>